<evidence type="ECO:0000313" key="1">
    <source>
        <dbReference type="EMBL" id="KAK6517715.1"/>
    </source>
</evidence>
<accession>A0AAN8NAS8</accession>
<dbReference type="AlphaFoldDB" id="A0AAN8NAS8"/>
<keyword evidence="2" id="KW-1185">Reference proteome</keyword>
<dbReference type="Proteomes" id="UP001307849">
    <property type="component" value="Unassembled WGS sequence"/>
</dbReference>
<reference evidence="1 2" key="1">
    <citation type="submission" date="2019-10" db="EMBL/GenBank/DDBJ databases">
        <authorList>
            <person name="Palmer J.M."/>
        </authorList>
    </citation>
    <scope>NUCLEOTIDE SEQUENCE [LARGE SCALE GENOMIC DNA]</scope>
    <source>
        <strain evidence="1 2">TWF506</strain>
    </source>
</reference>
<organism evidence="1 2">
    <name type="scientific">Arthrobotrys conoides</name>
    <dbReference type="NCBI Taxonomy" id="74498"/>
    <lineage>
        <taxon>Eukaryota</taxon>
        <taxon>Fungi</taxon>
        <taxon>Dikarya</taxon>
        <taxon>Ascomycota</taxon>
        <taxon>Pezizomycotina</taxon>
        <taxon>Orbiliomycetes</taxon>
        <taxon>Orbiliales</taxon>
        <taxon>Orbiliaceae</taxon>
        <taxon>Arthrobotrys</taxon>
    </lineage>
</organism>
<evidence type="ECO:0000313" key="2">
    <source>
        <dbReference type="Proteomes" id="UP001307849"/>
    </source>
</evidence>
<dbReference type="EMBL" id="JAVHJM010000002">
    <property type="protein sequence ID" value="KAK6517715.1"/>
    <property type="molecule type" value="Genomic_DNA"/>
</dbReference>
<proteinExistence type="predicted"/>
<protein>
    <submittedName>
        <fullName evidence="1">Uncharacterized protein</fullName>
    </submittedName>
</protein>
<name>A0AAN8NAS8_9PEZI</name>
<gene>
    <name evidence="1" type="ORF">TWF506_004897</name>
</gene>
<sequence>MPYDLEPKIRQVRRRFYPQRRQFDTRLLHDLADHRDFHDFFNLHIRKRSDEIDPGRGHFTNFAFLILTPSTLSSPSRPVILCSDAPGFYESEDSPPVLKRREMPFEDAVVSFDSYEFCVGCTSEYGLDRVMNQQPPAVLANPEITPEGRVRGKIANADEMRKNRFRAIRQWEEVLRSDGEDECKARVEEVTYRDD</sequence>
<comment type="caution">
    <text evidence="1">The sequence shown here is derived from an EMBL/GenBank/DDBJ whole genome shotgun (WGS) entry which is preliminary data.</text>
</comment>